<accession>A0A974NP26</accession>
<organism evidence="2 3">
    <name type="scientific">Peribacillus psychrosaccharolyticus</name>
    <name type="common">Bacillus psychrosaccharolyticus</name>
    <dbReference type="NCBI Taxonomy" id="1407"/>
    <lineage>
        <taxon>Bacteria</taxon>
        <taxon>Bacillati</taxon>
        <taxon>Bacillota</taxon>
        <taxon>Bacilli</taxon>
        <taxon>Bacillales</taxon>
        <taxon>Bacillaceae</taxon>
        <taxon>Peribacillus</taxon>
    </lineage>
</organism>
<feature type="transmembrane region" description="Helical" evidence="1">
    <location>
        <begin position="9"/>
        <end position="29"/>
    </location>
</feature>
<protein>
    <submittedName>
        <fullName evidence="2">Uncharacterized protein</fullName>
    </submittedName>
</protein>
<dbReference type="Proteomes" id="UP000595254">
    <property type="component" value="Chromosome"/>
</dbReference>
<evidence type="ECO:0000313" key="2">
    <source>
        <dbReference type="EMBL" id="QQT01214.1"/>
    </source>
</evidence>
<dbReference type="KEGG" id="ppsr:I6J18_04805"/>
<gene>
    <name evidence="2" type="ORF">I6J18_04805</name>
</gene>
<name>A0A974NP26_PERPY</name>
<keyword evidence="1" id="KW-0812">Transmembrane</keyword>
<reference evidence="2 3" key="1">
    <citation type="submission" date="2021-01" db="EMBL/GenBank/DDBJ databases">
        <title>FDA dAtabase for Regulatory Grade micrObial Sequences (FDA-ARGOS): Supporting development and validation of Infectious Disease Dx tests.</title>
        <authorList>
            <person name="Nelson B."/>
            <person name="Plummer A."/>
            <person name="Tallon L."/>
            <person name="Sadzewicz L."/>
            <person name="Zhao X."/>
            <person name="Boylan J."/>
            <person name="Ott S."/>
            <person name="Bowen H."/>
            <person name="Vavikolanu K."/>
            <person name="Mehta A."/>
            <person name="Aluvathingal J."/>
            <person name="Nadendla S."/>
            <person name="Myers T."/>
            <person name="Yan Y."/>
            <person name="Sichtig H."/>
        </authorList>
    </citation>
    <scope>NUCLEOTIDE SEQUENCE [LARGE SCALE GENOMIC DNA]</scope>
    <source>
        <strain evidence="2 3">FDAARGOS_1161</strain>
    </source>
</reference>
<proteinExistence type="predicted"/>
<dbReference type="AlphaFoldDB" id="A0A974NP26"/>
<keyword evidence="1" id="KW-1133">Transmembrane helix</keyword>
<dbReference type="RefSeq" id="WP_040374948.1">
    <property type="nucleotide sequence ID" value="NZ_CP068053.1"/>
</dbReference>
<evidence type="ECO:0000313" key="3">
    <source>
        <dbReference type="Proteomes" id="UP000595254"/>
    </source>
</evidence>
<keyword evidence="1" id="KW-0472">Membrane</keyword>
<keyword evidence="3" id="KW-1185">Reference proteome</keyword>
<dbReference type="EMBL" id="CP068053">
    <property type="protein sequence ID" value="QQT01214.1"/>
    <property type="molecule type" value="Genomic_DNA"/>
</dbReference>
<evidence type="ECO:0000256" key="1">
    <source>
        <dbReference type="SAM" id="Phobius"/>
    </source>
</evidence>
<sequence length="111" mass="13274">MKKLKRRRIILLLNVLVGGFILFSVYDYFNTQKKEEQNRAFMEESRELKADYNIISFGFRMDKKIINVYVPPEEKSRNEIATTFERISKKYGMEDFEVKVKAITKGDPFEY</sequence>